<feature type="compositionally biased region" description="Basic and acidic residues" evidence="6">
    <location>
        <begin position="292"/>
        <end position="302"/>
    </location>
</feature>
<comment type="subcellular location">
    <subcellularLocation>
        <location evidence="1">Membrane</location>
        <topology evidence="1">Multi-pass membrane protein</topology>
    </subcellularLocation>
</comment>
<evidence type="ECO:0000256" key="7">
    <source>
        <dbReference type="SAM" id="Phobius"/>
    </source>
</evidence>
<evidence type="ECO:0000313" key="10">
    <source>
        <dbReference type="Proteomes" id="UP001227101"/>
    </source>
</evidence>
<feature type="region of interest" description="Disordered" evidence="6">
    <location>
        <begin position="284"/>
        <end position="371"/>
    </location>
</feature>
<dbReference type="Proteomes" id="UP001227101">
    <property type="component" value="Chromosome"/>
</dbReference>
<feature type="compositionally biased region" description="Basic and acidic residues" evidence="6">
    <location>
        <begin position="337"/>
        <end position="358"/>
    </location>
</feature>
<feature type="transmembrane region" description="Helical" evidence="7">
    <location>
        <begin position="33"/>
        <end position="51"/>
    </location>
</feature>
<keyword evidence="4 7" id="KW-1133">Transmembrane helix</keyword>
<keyword evidence="10" id="KW-1185">Reference proteome</keyword>
<proteinExistence type="inferred from homology"/>
<accession>A0ABY8XJF1</accession>
<protein>
    <submittedName>
        <fullName evidence="9">EamA family transporter</fullName>
    </submittedName>
</protein>
<dbReference type="InterPro" id="IPR050638">
    <property type="entry name" value="AA-Vitamin_Transporters"/>
</dbReference>
<evidence type="ECO:0000256" key="6">
    <source>
        <dbReference type="SAM" id="MobiDB-lite"/>
    </source>
</evidence>
<feature type="domain" description="EamA" evidence="8">
    <location>
        <begin position="133"/>
        <end position="266"/>
    </location>
</feature>
<dbReference type="PANTHER" id="PTHR32322:SF2">
    <property type="entry name" value="EAMA DOMAIN-CONTAINING PROTEIN"/>
    <property type="match status" value="1"/>
</dbReference>
<feature type="transmembrane region" description="Helical" evidence="7">
    <location>
        <begin position="130"/>
        <end position="150"/>
    </location>
</feature>
<evidence type="ECO:0000256" key="1">
    <source>
        <dbReference type="ARBA" id="ARBA00004141"/>
    </source>
</evidence>
<evidence type="ECO:0000256" key="5">
    <source>
        <dbReference type="ARBA" id="ARBA00023136"/>
    </source>
</evidence>
<sequence length="371" mass="38760">MRIPAPALVVASVLSLETGQAFGKSLFAEVSPAGVVTSRLGLAAAILLAVTRPRLPRGPRETVLVLGFGTAIAGMNLVYPALRFLPVGTASTIQQLGPLALAVAGRRGIGFALLAGLGLWLVNDPASAGLPGPGVALAATSAASMAAYLLLSKRSADGGTGLGALALALGWATALWAPAGIAQNGGEFLRPPVLLAGLAVAILTAVFPYSLEFTALRRVRARTVSALVGLEPAVAAVAGMVVLGEILTPRAWLGVACVVTAAIALSRPRQPRVSSRFHRLLRRSRLTAARRGGSDGDGRTDRPVASPRRHPAAPVGGRRGRGRSRRRGGHLVGLRIPDPRRDPGDRRGERADRRGDQRRPRHFPARRDQRQ</sequence>
<evidence type="ECO:0000256" key="3">
    <source>
        <dbReference type="ARBA" id="ARBA00022692"/>
    </source>
</evidence>
<name>A0ABY8XJF1_9PSEU</name>
<evidence type="ECO:0000313" key="9">
    <source>
        <dbReference type="EMBL" id="WIV55727.1"/>
    </source>
</evidence>
<gene>
    <name evidence="9" type="ORF">QP939_44120</name>
</gene>
<feature type="transmembrane region" description="Helical" evidence="7">
    <location>
        <begin position="223"/>
        <end position="243"/>
    </location>
</feature>
<feature type="transmembrane region" description="Helical" evidence="7">
    <location>
        <begin position="63"/>
        <end position="82"/>
    </location>
</feature>
<comment type="similarity">
    <text evidence="2">Belongs to the EamA transporter family.</text>
</comment>
<feature type="compositionally biased region" description="Basic residues" evidence="6">
    <location>
        <begin position="318"/>
        <end position="329"/>
    </location>
</feature>
<evidence type="ECO:0000256" key="2">
    <source>
        <dbReference type="ARBA" id="ARBA00007362"/>
    </source>
</evidence>
<keyword evidence="5 7" id="KW-0472">Membrane</keyword>
<dbReference type="PANTHER" id="PTHR32322">
    <property type="entry name" value="INNER MEMBRANE TRANSPORTER"/>
    <property type="match status" value="1"/>
</dbReference>
<reference evidence="9 10" key="1">
    <citation type="submission" date="2023-06" db="EMBL/GenBank/DDBJ databases">
        <authorList>
            <person name="Oyuntsetseg B."/>
            <person name="Kim S.B."/>
        </authorList>
    </citation>
    <scope>NUCLEOTIDE SEQUENCE [LARGE SCALE GENOMIC DNA]</scope>
    <source>
        <strain evidence="9 10">2-2</strain>
    </source>
</reference>
<feature type="transmembrane region" description="Helical" evidence="7">
    <location>
        <begin position="193"/>
        <end position="211"/>
    </location>
</feature>
<dbReference type="InterPro" id="IPR037185">
    <property type="entry name" value="EmrE-like"/>
</dbReference>
<dbReference type="Gene3D" id="1.10.3730.20">
    <property type="match status" value="1"/>
</dbReference>
<feature type="transmembrane region" description="Helical" evidence="7">
    <location>
        <begin position="162"/>
        <end position="181"/>
    </location>
</feature>
<dbReference type="InterPro" id="IPR000620">
    <property type="entry name" value="EamA_dom"/>
</dbReference>
<feature type="transmembrane region" description="Helical" evidence="7">
    <location>
        <begin position="249"/>
        <end position="266"/>
    </location>
</feature>
<keyword evidence="3 7" id="KW-0812">Transmembrane</keyword>
<dbReference type="EMBL" id="CP127173">
    <property type="protein sequence ID" value="WIV55727.1"/>
    <property type="molecule type" value="Genomic_DNA"/>
</dbReference>
<organism evidence="9 10">
    <name type="scientific">Amycolatopsis nalaikhensis</name>
    <dbReference type="NCBI Taxonomy" id="715472"/>
    <lineage>
        <taxon>Bacteria</taxon>
        <taxon>Bacillati</taxon>
        <taxon>Actinomycetota</taxon>
        <taxon>Actinomycetes</taxon>
        <taxon>Pseudonocardiales</taxon>
        <taxon>Pseudonocardiaceae</taxon>
        <taxon>Amycolatopsis</taxon>
    </lineage>
</organism>
<dbReference type="Pfam" id="PF00892">
    <property type="entry name" value="EamA"/>
    <property type="match status" value="1"/>
</dbReference>
<dbReference type="SUPFAM" id="SSF103481">
    <property type="entry name" value="Multidrug resistance efflux transporter EmrE"/>
    <property type="match status" value="1"/>
</dbReference>
<evidence type="ECO:0000256" key="4">
    <source>
        <dbReference type="ARBA" id="ARBA00022989"/>
    </source>
</evidence>
<dbReference type="RefSeq" id="WP_285452788.1">
    <property type="nucleotide sequence ID" value="NZ_CP127173.1"/>
</dbReference>
<evidence type="ECO:0000259" key="8">
    <source>
        <dbReference type="Pfam" id="PF00892"/>
    </source>
</evidence>